<keyword evidence="3" id="KW-1185">Reference proteome</keyword>
<comment type="caution">
    <text evidence="2">The sequence shown here is derived from an EMBL/GenBank/DDBJ whole genome shotgun (WGS) entry which is preliminary data.</text>
</comment>
<gene>
    <name evidence="2" type="ORF">CS022_05660</name>
</gene>
<sequence length="145" mass="16359">MRYTQLTLIALSALSLVACSSTPTSTVSSDEVTANNQEKNNALELFESVKAKNTEWKEKLSNIKRFGIYSRSMIEDIIDTWEDAQDIYLDISADPAIASESYSLFSSHTYAAKYQLEVQSVANQYEALMELKKRADSCLHLRSMQ</sequence>
<feature type="signal peptide" evidence="1">
    <location>
        <begin position="1"/>
        <end position="20"/>
    </location>
</feature>
<dbReference type="AlphaFoldDB" id="A0A4Q0YTQ6"/>
<evidence type="ECO:0000256" key="1">
    <source>
        <dbReference type="SAM" id="SignalP"/>
    </source>
</evidence>
<protein>
    <recommendedName>
        <fullName evidence="4">Lipoprotein</fullName>
    </recommendedName>
</protein>
<keyword evidence="1" id="KW-0732">Signal</keyword>
<evidence type="ECO:0000313" key="3">
    <source>
        <dbReference type="Proteomes" id="UP000290287"/>
    </source>
</evidence>
<feature type="chain" id="PRO_5020288579" description="Lipoprotein" evidence="1">
    <location>
        <begin position="21"/>
        <end position="145"/>
    </location>
</feature>
<reference evidence="2 3" key="1">
    <citation type="submission" date="2017-10" db="EMBL/GenBank/DDBJ databases">
        <title>Nyctiphanis sp. nov., isolated from the stomach of the euphausiid Nyctiphanes simplex (Hansen, 1911) in the Gulf of California.</title>
        <authorList>
            <person name="Gomez-Gil B."/>
            <person name="Aguilar-Mendez M."/>
            <person name="Lopez-Cortes A."/>
            <person name="Gomez-Gutierrez J."/>
            <person name="Roque A."/>
            <person name="Lang E."/>
            <person name="Gonzalez-Castillo A."/>
        </authorList>
    </citation>
    <scope>NUCLEOTIDE SEQUENCE [LARGE SCALE GENOMIC DNA]</scope>
    <source>
        <strain evidence="2 3">CAIM 600</strain>
    </source>
</reference>
<evidence type="ECO:0000313" key="2">
    <source>
        <dbReference type="EMBL" id="RXJ74113.1"/>
    </source>
</evidence>
<dbReference type="PROSITE" id="PS51257">
    <property type="entry name" value="PROKAR_LIPOPROTEIN"/>
    <property type="match status" value="1"/>
</dbReference>
<name>A0A4Q0YTQ6_9GAMM</name>
<dbReference type="OrthoDB" id="5901624at2"/>
<evidence type="ECO:0008006" key="4">
    <source>
        <dbReference type="Google" id="ProtNLM"/>
    </source>
</evidence>
<accession>A0A4Q0YTQ6</accession>
<dbReference type="Proteomes" id="UP000290287">
    <property type="component" value="Unassembled WGS sequence"/>
</dbReference>
<proteinExistence type="predicted"/>
<dbReference type="RefSeq" id="WP_129121470.1">
    <property type="nucleotide sequence ID" value="NZ_PEIB01000004.1"/>
</dbReference>
<dbReference type="EMBL" id="PEIB01000004">
    <property type="protein sequence ID" value="RXJ74113.1"/>
    <property type="molecule type" value="Genomic_DNA"/>
</dbReference>
<organism evidence="2 3">
    <name type="scientific">Veronia nyctiphanis</name>
    <dbReference type="NCBI Taxonomy" id="1278244"/>
    <lineage>
        <taxon>Bacteria</taxon>
        <taxon>Pseudomonadati</taxon>
        <taxon>Pseudomonadota</taxon>
        <taxon>Gammaproteobacteria</taxon>
        <taxon>Vibrionales</taxon>
        <taxon>Vibrionaceae</taxon>
        <taxon>Veronia</taxon>
    </lineage>
</organism>